<dbReference type="InterPro" id="IPR014001">
    <property type="entry name" value="Helicase_ATP-bd"/>
</dbReference>
<dbReference type="Proteomes" id="UP000002748">
    <property type="component" value="Unassembled WGS sequence"/>
</dbReference>
<evidence type="ECO:0000313" key="12">
    <source>
        <dbReference type="Proteomes" id="UP000002748"/>
    </source>
</evidence>
<keyword evidence="2 6" id="KW-0378">Hydrolase</keyword>
<dbReference type="SMART" id="SM00487">
    <property type="entry name" value="DEXDc"/>
    <property type="match status" value="1"/>
</dbReference>
<keyword evidence="1 6" id="KW-0547">Nucleotide-binding</keyword>
<dbReference type="EMBL" id="ALBS01000217">
    <property type="protein sequence ID" value="EJT47994.1"/>
    <property type="molecule type" value="Genomic_DNA"/>
</dbReference>
<dbReference type="Pfam" id="PF00271">
    <property type="entry name" value="Helicase_C"/>
    <property type="match status" value="1"/>
</dbReference>
<dbReference type="PANTHER" id="PTHR24031">
    <property type="entry name" value="RNA HELICASE"/>
    <property type="match status" value="1"/>
</dbReference>
<protein>
    <recommendedName>
        <fullName evidence="7">ATP-dependent RNA helicase</fullName>
        <ecNumber evidence="7">3.6.4.13</ecNumber>
    </recommendedName>
</protein>
<feature type="compositionally biased region" description="Basic residues" evidence="8">
    <location>
        <begin position="45"/>
        <end position="75"/>
    </location>
</feature>
<dbReference type="CDD" id="cd18787">
    <property type="entry name" value="SF2_C_DEAD"/>
    <property type="match status" value="1"/>
</dbReference>
<dbReference type="Gene3D" id="3.40.50.300">
    <property type="entry name" value="P-loop containing nucleotide triphosphate hydrolases"/>
    <property type="match status" value="2"/>
</dbReference>
<dbReference type="PROSITE" id="PS51194">
    <property type="entry name" value="HELICASE_CTER"/>
    <property type="match status" value="1"/>
</dbReference>
<feature type="compositionally biased region" description="Basic and acidic residues" evidence="8">
    <location>
        <begin position="142"/>
        <end position="189"/>
    </location>
</feature>
<evidence type="ECO:0000256" key="8">
    <source>
        <dbReference type="SAM" id="MobiDB-lite"/>
    </source>
</evidence>
<dbReference type="GO" id="GO:0016787">
    <property type="term" value="F:hydrolase activity"/>
    <property type="evidence" value="ECO:0007669"/>
    <property type="project" value="UniProtKB-KW"/>
</dbReference>
<proteinExistence type="inferred from homology"/>
<dbReference type="InterPro" id="IPR011545">
    <property type="entry name" value="DEAD/DEAH_box_helicase_dom"/>
</dbReference>
<dbReference type="CDD" id="cd17956">
    <property type="entry name" value="DEADc_DDX51"/>
    <property type="match status" value="1"/>
</dbReference>
<evidence type="ECO:0000256" key="1">
    <source>
        <dbReference type="ARBA" id="ARBA00022741"/>
    </source>
</evidence>
<reference evidence="11 12" key="1">
    <citation type="journal article" date="2012" name="Eukaryot. Cell">
        <title>Draft genome sequence of CBS 2479, the standard type strain of Trichosporon asahii.</title>
        <authorList>
            <person name="Yang R.Y."/>
            <person name="Li H.T."/>
            <person name="Zhu H."/>
            <person name="Zhou G.P."/>
            <person name="Wang M."/>
            <person name="Wang L."/>
        </authorList>
    </citation>
    <scope>NUCLEOTIDE SEQUENCE [LARGE SCALE GENOMIC DNA]</scope>
    <source>
        <strain evidence="12">ATCC 90039 / CBS 2479 / JCM 2466 / KCTC 7840 / NCYC 2677 / UAMH 7654</strain>
    </source>
</reference>
<feature type="region of interest" description="Disordered" evidence="8">
    <location>
        <begin position="1"/>
        <end position="28"/>
    </location>
</feature>
<evidence type="ECO:0000256" key="5">
    <source>
        <dbReference type="ARBA" id="ARBA00022884"/>
    </source>
</evidence>
<comment type="caution">
    <text evidence="11">The sequence shown here is derived from an EMBL/GenBank/DDBJ whole genome shotgun (WGS) entry which is preliminary data.</text>
</comment>
<evidence type="ECO:0000256" key="3">
    <source>
        <dbReference type="ARBA" id="ARBA00022806"/>
    </source>
</evidence>
<name>J6ETX5_TRIAS</name>
<dbReference type="OrthoDB" id="3370at2759"/>
<evidence type="ECO:0000256" key="4">
    <source>
        <dbReference type="ARBA" id="ARBA00022840"/>
    </source>
</evidence>
<dbReference type="SMART" id="SM00490">
    <property type="entry name" value="HELICc"/>
    <property type="match status" value="1"/>
</dbReference>
<keyword evidence="4 6" id="KW-0067">ATP-binding</keyword>
<dbReference type="AlphaFoldDB" id="J6ETX5"/>
<dbReference type="InterPro" id="IPR000629">
    <property type="entry name" value="RNA-helicase_DEAD-box_CS"/>
</dbReference>
<evidence type="ECO:0000256" key="7">
    <source>
        <dbReference type="RuleBase" id="RU365068"/>
    </source>
</evidence>
<dbReference type="RefSeq" id="XP_014179736.1">
    <property type="nucleotide sequence ID" value="XM_014324261.1"/>
</dbReference>
<dbReference type="VEuPathDB" id="FungiDB:A1Q1_03032"/>
<accession>J6ETX5</accession>
<dbReference type="InterPro" id="IPR027417">
    <property type="entry name" value="P-loop_NTPase"/>
</dbReference>
<evidence type="ECO:0000313" key="11">
    <source>
        <dbReference type="EMBL" id="EJT47994.1"/>
    </source>
</evidence>
<feature type="domain" description="Helicase C-terminal" evidence="10">
    <location>
        <begin position="568"/>
        <end position="723"/>
    </location>
</feature>
<dbReference type="InterPro" id="IPR001650">
    <property type="entry name" value="Helicase_C-like"/>
</dbReference>
<dbReference type="GeneID" id="25986545"/>
<comment type="similarity">
    <text evidence="6">Belongs to the DEAD box helicase family.</text>
</comment>
<evidence type="ECO:0000256" key="6">
    <source>
        <dbReference type="RuleBase" id="RU000492"/>
    </source>
</evidence>
<dbReference type="GO" id="GO:0005524">
    <property type="term" value="F:ATP binding"/>
    <property type="evidence" value="ECO:0007669"/>
    <property type="project" value="UniProtKB-UniRule"/>
</dbReference>
<feature type="compositionally biased region" description="Pro residues" evidence="8">
    <location>
        <begin position="247"/>
        <end position="261"/>
    </location>
</feature>
<gene>
    <name evidence="11" type="ORF">A1Q1_03032</name>
</gene>
<dbReference type="GO" id="GO:0003724">
    <property type="term" value="F:RNA helicase activity"/>
    <property type="evidence" value="ECO:0007669"/>
    <property type="project" value="UniProtKB-EC"/>
</dbReference>
<comment type="function">
    <text evidence="7">RNA helicase.</text>
</comment>
<evidence type="ECO:0000256" key="2">
    <source>
        <dbReference type="ARBA" id="ARBA00022801"/>
    </source>
</evidence>
<dbReference type="KEGG" id="tasa:A1Q1_03032"/>
<dbReference type="Pfam" id="PF00270">
    <property type="entry name" value="DEAD"/>
    <property type="match status" value="1"/>
</dbReference>
<dbReference type="GO" id="GO:0003723">
    <property type="term" value="F:RNA binding"/>
    <property type="evidence" value="ECO:0007669"/>
    <property type="project" value="UniProtKB-UniRule"/>
</dbReference>
<feature type="domain" description="Helicase ATP-binding" evidence="9">
    <location>
        <begin position="331"/>
        <end position="535"/>
    </location>
</feature>
<organism evidence="11 12">
    <name type="scientific">Trichosporon asahii var. asahii (strain ATCC 90039 / CBS 2479 / JCM 2466 / KCTC 7840 / NBRC 103889/ NCYC 2677 / UAMH 7654)</name>
    <name type="common">Yeast</name>
    <dbReference type="NCBI Taxonomy" id="1186058"/>
    <lineage>
        <taxon>Eukaryota</taxon>
        <taxon>Fungi</taxon>
        <taxon>Dikarya</taxon>
        <taxon>Basidiomycota</taxon>
        <taxon>Agaricomycotina</taxon>
        <taxon>Tremellomycetes</taxon>
        <taxon>Trichosporonales</taxon>
        <taxon>Trichosporonaceae</taxon>
        <taxon>Trichosporon</taxon>
    </lineage>
</organism>
<feature type="compositionally biased region" description="Acidic residues" evidence="8">
    <location>
        <begin position="87"/>
        <end position="105"/>
    </location>
</feature>
<feature type="region of interest" description="Disordered" evidence="8">
    <location>
        <begin position="40"/>
        <end position="266"/>
    </location>
</feature>
<evidence type="ECO:0000259" key="9">
    <source>
        <dbReference type="PROSITE" id="PS51192"/>
    </source>
</evidence>
<sequence length="743" mass="81861">MESLKRKHVVFDEDNADSGPSELAGAGVHPDRAAVVAAAEGAAVKKPKVKSEKKKRYLAKKARKQRKLKKAKKAAAPKNRIWTGEPGQEDDSDDDSDGGESDDEEPKPSTSTAVETPKPAPQPLVKKAKAKDGIVEGGPMTEEERAARKAEKRAIRDARRGDRQAKRAAEREAKLKAAKEAEEKAKRQQEAQANGAPEEEDSEEDDSEPDDEPMEDNGEPSDHSEDEEEKEPADIPDLPHQRTPSPGLEPFPLPRMAPAPAPEVLDRQGLPAGLEDANFIEQDLRMPLSELTETTPISERTQKRLKDLGISEFFAVQTALLPKLLRLPLTPLPFEKLSDYLVSAPTGSGKTLAYTVPIVEILSKRIVTRLRALIVLPTRDLVTQVKETLEEVSKGSGLTHSFAHEQTLLVDGAQSKLDILIATPGRLMDHLAMTKGFTLQHLRFLVIDEADRLLSSSFQNWLSQVLDQCRPHKHANGEELAGSQVALAWSEPMGLSRGDFEGSQVIPSSKLLFSATLTRDPAKVAQLNLTSPEYYIVSSTRSITQIGQAFELPSSLTERSIILPPQLKPLNLLYLLHSEGAAPSIVFTKSVDAASRLVRLLTYFEQAYIGGKKLSVASFTRDMKPSERKTMLSDFAAGKLDVLVCSDLISRGIDLPSVAHVVSYDVPLDMTKYVHRAGRTARAGRDGTVWTMVEKQEAKHFKDMLAAAGKKVRKLKVREEQLEGFKESYDIAMKRLQADYGRD</sequence>
<dbReference type="SUPFAM" id="SSF52540">
    <property type="entry name" value="P-loop containing nucleoside triphosphate hydrolases"/>
    <property type="match status" value="1"/>
</dbReference>
<dbReference type="PROSITE" id="PS51192">
    <property type="entry name" value="HELICASE_ATP_BIND_1"/>
    <property type="match status" value="1"/>
</dbReference>
<dbReference type="PROSITE" id="PS00039">
    <property type="entry name" value="DEAD_ATP_HELICASE"/>
    <property type="match status" value="1"/>
</dbReference>
<comment type="domain">
    <text evidence="7">The Q motif is unique to and characteristic of the DEAD box family of RNA helicases and controls ATP binding and hydrolysis.</text>
</comment>
<feature type="compositionally biased region" description="Acidic residues" evidence="8">
    <location>
        <begin position="197"/>
        <end position="231"/>
    </location>
</feature>
<dbReference type="HOGENOM" id="CLU_003041_15_3_1"/>
<evidence type="ECO:0000259" key="10">
    <source>
        <dbReference type="PROSITE" id="PS51194"/>
    </source>
</evidence>
<keyword evidence="3 6" id="KW-0347">Helicase</keyword>
<comment type="catalytic activity">
    <reaction evidence="7">
        <text>ATP + H2O = ADP + phosphate + H(+)</text>
        <dbReference type="Rhea" id="RHEA:13065"/>
        <dbReference type="ChEBI" id="CHEBI:15377"/>
        <dbReference type="ChEBI" id="CHEBI:15378"/>
        <dbReference type="ChEBI" id="CHEBI:30616"/>
        <dbReference type="ChEBI" id="CHEBI:43474"/>
        <dbReference type="ChEBI" id="CHEBI:456216"/>
        <dbReference type="EC" id="3.6.4.13"/>
    </reaction>
</comment>
<keyword evidence="5 7" id="KW-0694">RNA-binding</keyword>
<dbReference type="EC" id="3.6.4.13" evidence="7"/>